<feature type="transmembrane region" description="Helical" evidence="1">
    <location>
        <begin position="75"/>
        <end position="92"/>
    </location>
</feature>
<evidence type="ECO:0000256" key="1">
    <source>
        <dbReference type="SAM" id="Phobius"/>
    </source>
</evidence>
<evidence type="ECO:0000313" key="3">
    <source>
        <dbReference type="Proteomes" id="UP001240171"/>
    </source>
</evidence>
<evidence type="ECO:0000313" key="2">
    <source>
        <dbReference type="EMBL" id="MDO7907803.1"/>
    </source>
</evidence>
<proteinExistence type="predicted"/>
<feature type="transmembrane region" description="Helical" evidence="1">
    <location>
        <begin position="50"/>
        <end position="69"/>
    </location>
</feature>
<gene>
    <name evidence="2" type="ORF">Q5741_15430</name>
</gene>
<dbReference type="EMBL" id="JAUQTB010000009">
    <property type="protein sequence ID" value="MDO7907803.1"/>
    <property type="molecule type" value="Genomic_DNA"/>
</dbReference>
<evidence type="ECO:0008006" key="4">
    <source>
        <dbReference type="Google" id="ProtNLM"/>
    </source>
</evidence>
<keyword evidence="1" id="KW-1133">Transmembrane helix</keyword>
<keyword evidence="1" id="KW-0472">Membrane</keyword>
<feature type="transmembrane region" description="Helical" evidence="1">
    <location>
        <begin position="6"/>
        <end position="22"/>
    </location>
</feature>
<accession>A0ABT9CEW1</accession>
<organism evidence="2 3">
    <name type="scientific">Paenibacillus lacisoli</name>
    <dbReference type="NCBI Taxonomy" id="3064525"/>
    <lineage>
        <taxon>Bacteria</taxon>
        <taxon>Bacillati</taxon>
        <taxon>Bacillota</taxon>
        <taxon>Bacilli</taxon>
        <taxon>Bacillales</taxon>
        <taxon>Paenibacillaceae</taxon>
        <taxon>Paenibacillus</taxon>
    </lineage>
</organism>
<dbReference type="RefSeq" id="WP_305025016.1">
    <property type="nucleotide sequence ID" value="NZ_JAUQTB010000009.1"/>
</dbReference>
<keyword evidence="1" id="KW-0812">Transmembrane</keyword>
<dbReference type="Proteomes" id="UP001240171">
    <property type="component" value="Unassembled WGS sequence"/>
</dbReference>
<sequence length="101" mass="11378">MWVARLIIIVVSLICFGAAYLLRSRLGLRLLTGYTGGGGKSEIYKRFARANGMMFMMYGVLLLALVFTLDFINVYAVFISFVVLSIVHIVVVNRSVRVKRQ</sequence>
<reference evidence="2 3" key="1">
    <citation type="submission" date="2023-07" db="EMBL/GenBank/DDBJ databases">
        <title>Paenibacillus sp. JX-17 nov. isolated from soil.</title>
        <authorList>
            <person name="Wan Y."/>
            <person name="Liu B."/>
        </authorList>
    </citation>
    <scope>NUCLEOTIDE SEQUENCE [LARGE SCALE GENOMIC DNA]</scope>
    <source>
        <strain evidence="2 3">JX-17</strain>
    </source>
</reference>
<protein>
    <recommendedName>
        <fullName evidence="4">DUF3784 domain-containing protein</fullName>
    </recommendedName>
</protein>
<name>A0ABT9CEW1_9BACL</name>
<keyword evidence="3" id="KW-1185">Reference proteome</keyword>
<comment type="caution">
    <text evidence="2">The sequence shown here is derived from an EMBL/GenBank/DDBJ whole genome shotgun (WGS) entry which is preliminary data.</text>
</comment>